<evidence type="ECO:0008006" key="4">
    <source>
        <dbReference type="Google" id="ProtNLM"/>
    </source>
</evidence>
<organism evidence="2 3">
    <name type="scientific">Mucilaginibacter antarcticus</name>
    <dbReference type="NCBI Taxonomy" id="1855725"/>
    <lineage>
        <taxon>Bacteria</taxon>
        <taxon>Pseudomonadati</taxon>
        <taxon>Bacteroidota</taxon>
        <taxon>Sphingobacteriia</taxon>
        <taxon>Sphingobacteriales</taxon>
        <taxon>Sphingobacteriaceae</taxon>
        <taxon>Mucilaginibacter</taxon>
    </lineage>
</organism>
<evidence type="ECO:0000313" key="2">
    <source>
        <dbReference type="EMBL" id="MFD2863219.1"/>
    </source>
</evidence>
<dbReference type="EMBL" id="JBHUON010000001">
    <property type="protein sequence ID" value="MFD2863219.1"/>
    <property type="molecule type" value="Genomic_DNA"/>
</dbReference>
<evidence type="ECO:0000256" key="1">
    <source>
        <dbReference type="SAM" id="SignalP"/>
    </source>
</evidence>
<reference evidence="3" key="1">
    <citation type="journal article" date="2019" name="Int. J. Syst. Evol. Microbiol.">
        <title>The Global Catalogue of Microorganisms (GCM) 10K type strain sequencing project: providing services to taxonomists for standard genome sequencing and annotation.</title>
        <authorList>
            <consortium name="The Broad Institute Genomics Platform"/>
            <consortium name="The Broad Institute Genome Sequencing Center for Infectious Disease"/>
            <person name="Wu L."/>
            <person name="Ma J."/>
        </authorList>
    </citation>
    <scope>NUCLEOTIDE SEQUENCE [LARGE SCALE GENOMIC DNA]</scope>
    <source>
        <strain evidence="3">KCTC 52232</strain>
    </source>
</reference>
<name>A0ABW5XKX6_9SPHI</name>
<gene>
    <name evidence="2" type="ORF">ACFSYC_00845</name>
</gene>
<protein>
    <recommendedName>
        <fullName evidence="4">GLPGLI family protein</fullName>
    </recommendedName>
</protein>
<evidence type="ECO:0000313" key="3">
    <source>
        <dbReference type="Proteomes" id="UP001597601"/>
    </source>
</evidence>
<keyword evidence="3" id="KW-1185">Reference proteome</keyword>
<feature type="chain" id="PRO_5045419659" description="GLPGLI family protein" evidence="1">
    <location>
        <begin position="22"/>
        <end position="242"/>
    </location>
</feature>
<comment type="caution">
    <text evidence="2">The sequence shown here is derived from an EMBL/GenBank/DDBJ whole genome shotgun (WGS) entry which is preliminary data.</text>
</comment>
<proteinExistence type="predicted"/>
<accession>A0ABW5XKX6</accession>
<feature type="signal peptide" evidence="1">
    <location>
        <begin position="1"/>
        <end position="21"/>
    </location>
</feature>
<dbReference type="Proteomes" id="UP001597601">
    <property type="component" value="Unassembled WGS sequence"/>
</dbReference>
<dbReference type="RefSeq" id="WP_377122426.1">
    <property type="nucleotide sequence ID" value="NZ_JBHUHN010000001.1"/>
</dbReference>
<keyword evidence="1" id="KW-0732">Signal</keyword>
<sequence length="242" mass="26641">MKKSLFFTLMLAMFAIRSANAQTKNVAVVSFFINKQIDVTDFGEVAYLAVTKLNEDPAFNLTPMLNDFHTRFFDDYSKSLPFAVLPEEKVLKNEAYKAFVPVGNATSGILNTANFLTAVDGYKILLHYVGSPNEENMAKMFSEADGIMTVSIHFKLIKIGFGGMGVVKVSAVSTLALYNKNGDKVFSIKQDAKSKNMAPLVGGVPVMTPEKIMPMCESAIDELKAALQKDMRKIIKKSDAKL</sequence>